<dbReference type="InterPro" id="IPR011152">
    <property type="entry name" value="Pesterase_MJ0912"/>
</dbReference>
<evidence type="ECO:0000313" key="4">
    <source>
        <dbReference type="Proteomes" id="UP000198553"/>
    </source>
</evidence>
<evidence type="ECO:0000313" key="3">
    <source>
        <dbReference type="EMBL" id="SEM49685.1"/>
    </source>
</evidence>
<name>A0A1H7YUT6_9BACI</name>
<dbReference type="CDD" id="cd00838">
    <property type="entry name" value="MPP_superfamily"/>
    <property type="match status" value="1"/>
</dbReference>
<dbReference type="OrthoDB" id="9813918at2"/>
<protein>
    <submittedName>
        <fullName evidence="3">Phosphoesterase, MJ0936 family</fullName>
    </submittedName>
</protein>
<dbReference type="GO" id="GO:0005737">
    <property type="term" value="C:cytoplasm"/>
    <property type="evidence" value="ECO:0007669"/>
    <property type="project" value="TreeGrafter"/>
</dbReference>
<dbReference type="Pfam" id="PF12850">
    <property type="entry name" value="Metallophos_2"/>
    <property type="match status" value="1"/>
</dbReference>
<dbReference type="PANTHER" id="PTHR42850:SF2">
    <property type="entry name" value="BLL5683 PROTEIN"/>
    <property type="match status" value="1"/>
</dbReference>
<accession>A0A1H7YUT6</accession>
<keyword evidence="4" id="KW-1185">Reference proteome</keyword>
<comment type="similarity">
    <text evidence="1">Belongs to the metallophosphoesterase superfamily. YfcE family.</text>
</comment>
<dbReference type="EMBL" id="FOBW01000003">
    <property type="protein sequence ID" value="SEM49685.1"/>
    <property type="molecule type" value="Genomic_DNA"/>
</dbReference>
<dbReference type="Gene3D" id="3.60.21.10">
    <property type="match status" value="1"/>
</dbReference>
<gene>
    <name evidence="3" type="ORF">SAMN05192533_103141</name>
</gene>
<dbReference type="PIRSF" id="PIRSF000883">
    <property type="entry name" value="Pesterase_MJ0912"/>
    <property type="match status" value="1"/>
</dbReference>
<dbReference type="InterPro" id="IPR050126">
    <property type="entry name" value="Ap4A_hydrolase"/>
</dbReference>
<feature type="domain" description="Calcineurin-like phosphoesterase" evidence="2">
    <location>
        <begin position="4"/>
        <end position="197"/>
    </location>
</feature>
<reference evidence="4" key="1">
    <citation type="submission" date="2016-10" db="EMBL/GenBank/DDBJ databases">
        <authorList>
            <person name="Varghese N."/>
            <person name="Submissions S."/>
        </authorList>
    </citation>
    <scope>NUCLEOTIDE SEQUENCE [LARGE SCALE GENOMIC DNA]</scope>
    <source>
        <strain evidence="4">B48,IBRC-M 10115,DSM 25386,CECT 8001</strain>
    </source>
</reference>
<dbReference type="RefSeq" id="WP_090742175.1">
    <property type="nucleotide sequence ID" value="NZ_FOBW01000003.1"/>
</dbReference>
<dbReference type="PANTHER" id="PTHR42850">
    <property type="entry name" value="METALLOPHOSPHOESTERASE"/>
    <property type="match status" value="1"/>
</dbReference>
<organism evidence="3 4">
    <name type="scientific">Mesobacillus persicus</name>
    <dbReference type="NCBI Taxonomy" id="930146"/>
    <lineage>
        <taxon>Bacteria</taxon>
        <taxon>Bacillati</taxon>
        <taxon>Bacillota</taxon>
        <taxon>Bacilli</taxon>
        <taxon>Bacillales</taxon>
        <taxon>Bacillaceae</taxon>
        <taxon>Mesobacillus</taxon>
    </lineage>
</organism>
<dbReference type="InterPro" id="IPR029052">
    <property type="entry name" value="Metallo-depent_PP-like"/>
</dbReference>
<evidence type="ECO:0000256" key="1">
    <source>
        <dbReference type="ARBA" id="ARBA00008950"/>
    </source>
</evidence>
<dbReference type="InterPro" id="IPR024654">
    <property type="entry name" value="Calcineurin-like_PHP_lpxH"/>
</dbReference>
<sequence length="245" mass="28129">MEKKIAILTDIHGNNAALTAVLDEIDHDLQVEHIYCLGDLVGIGHETNEVLETLFSREDVSFVLGNHDEAILDILAGKEPESKGPERDHHKWIASRLNEQLTAPLHQIPKQLESNYNGKKFLFTHYHLNEENEFMTVDYEPTAKKLDEHYSKTNADVVCFGHHHVVHHFHSRQRLYFNPGALGCQYKPIAPYAMLTVGELGNINIDLKEVPYNNKDYMLAYSRLPIPAKDFVLKNFYGNQHLNYL</sequence>
<dbReference type="AlphaFoldDB" id="A0A1H7YUT6"/>
<proteinExistence type="inferred from homology"/>
<dbReference type="Proteomes" id="UP000198553">
    <property type="component" value="Unassembled WGS sequence"/>
</dbReference>
<dbReference type="GO" id="GO:0016791">
    <property type="term" value="F:phosphatase activity"/>
    <property type="evidence" value="ECO:0007669"/>
    <property type="project" value="TreeGrafter"/>
</dbReference>
<evidence type="ECO:0000259" key="2">
    <source>
        <dbReference type="Pfam" id="PF12850"/>
    </source>
</evidence>
<dbReference type="SUPFAM" id="SSF56300">
    <property type="entry name" value="Metallo-dependent phosphatases"/>
    <property type="match status" value="1"/>
</dbReference>
<dbReference type="STRING" id="930146.SAMN05192533_103141"/>